<organism evidence="2 3">
    <name type="scientific">Petrolisthes cinctipes</name>
    <name type="common">Flat porcelain crab</name>
    <dbReference type="NCBI Taxonomy" id="88211"/>
    <lineage>
        <taxon>Eukaryota</taxon>
        <taxon>Metazoa</taxon>
        <taxon>Ecdysozoa</taxon>
        <taxon>Arthropoda</taxon>
        <taxon>Crustacea</taxon>
        <taxon>Multicrustacea</taxon>
        <taxon>Malacostraca</taxon>
        <taxon>Eumalacostraca</taxon>
        <taxon>Eucarida</taxon>
        <taxon>Decapoda</taxon>
        <taxon>Pleocyemata</taxon>
        <taxon>Anomura</taxon>
        <taxon>Galatheoidea</taxon>
        <taxon>Porcellanidae</taxon>
        <taxon>Petrolisthes</taxon>
    </lineage>
</organism>
<accession>A0AAE1EPH5</accession>
<feature type="compositionally biased region" description="Polar residues" evidence="1">
    <location>
        <begin position="15"/>
        <end position="47"/>
    </location>
</feature>
<dbReference type="AlphaFoldDB" id="A0AAE1EPH5"/>
<proteinExistence type="predicted"/>
<dbReference type="EMBL" id="JAWQEG010005661">
    <property type="protein sequence ID" value="KAK3857216.1"/>
    <property type="molecule type" value="Genomic_DNA"/>
</dbReference>
<reference evidence="2" key="1">
    <citation type="submission" date="2023-10" db="EMBL/GenBank/DDBJ databases">
        <title>Genome assemblies of two species of porcelain crab, Petrolisthes cinctipes and Petrolisthes manimaculis (Anomura: Porcellanidae).</title>
        <authorList>
            <person name="Angst P."/>
        </authorList>
    </citation>
    <scope>NUCLEOTIDE SEQUENCE</scope>
    <source>
        <strain evidence="2">PB745_01</strain>
        <tissue evidence="2">Gill</tissue>
    </source>
</reference>
<sequence length="91" mass="9998">MNKADPQRDTRKGSSKQGRQAHTVRQSSPTPRLTPSRATSGHTLTQANSPPQFIILHARSLAVSHLTLLSLHTHAATPHTRPAIYHNYTTS</sequence>
<protein>
    <submittedName>
        <fullName evidence="2">Uncharacterized protein</fullName>
    </submittedName>
</protein>
<keyword evidence="3" id="KW-1185">Reference proteome</keyword>
<name>A0AAE1EPH5_PETCI</name>
<comment type="caution">
    <text evidence="2">The sequence shown here is derived from an EMBL/GenBank/DDBJ whole genome shotgun (WGS) entry which is preliminary data.</text>
</comment>
<evidence type="ECO:0000313" key="3">
    <source>
        <dbReference type="Proteomes" id="UP001286313"/>
    </source>
</evidence>
<feature type="compositionally biased region" description="Basic and acidic residues" evidence="1">
    <location>
        <begin position="1"/>
        <end position="12"/>
    </location>
</feature>
<evidence type="ECO:0000256" key="1">
    <source>
        <dbReference type="SAM" id="MobiDB-lite"/>
    </source>
</evidence>
<evidence type="ECO:0000313" key="2">
    <source>
        <dbReference type="EMBL" id="KAK3857216.1"/>
    </source>
</evidence>
<dbReference type="Proteomes" id="UP001286313">
    <property type="component" value="Unassembled WGS sequence"/>
</dbReference>
<feature type="region of interest" description="Disordered" evidence="1">
    <location>
        <begin position="1"/>
        <end position="47"/>
    </location>
</feature>
<gene>
    <name evidence="2" type="ORF">Pcinc_036513</name>
</gene>